<evidence type="ECO:0000313" key="5">
    <source>
        <dbReference type="Proteomes" id="UP000198324"/>
    </source>
</evidence>
<evidence type="ECO:0000313" key="4">
    <source>
        <dbReference type="EMBL" id="SNR75833.1"/>
    </source>
</evidence>
<evidence type="ECO:0000256" key="1">
    <source>
        <dbReference type="ARBA" id="ARBA00022598"/>
    </source>
</evidence>
<evidence type="ECO:0000259" key="3">
    <source>
        <dbReference type="Pfam" id="PF13193"/>
    </source>
</evidence>
<dbReference type="EMBL" id="FZOC01000002">
    <property type="protein sequence ID" value="SNR75833.1"/>
    <property type="molecule type" value="Genomic_DNA"/>
</dbReference>
<name>A0A238YYW9_9BACT</name>
<gene>
    <name evidence="4" type="ORF">SAMN04488503_1076</name>
</gene>
<proteinExistence type="predicted"/>
<evidence type="ECO:0000259" key="2">
    <source>
        <dbReference type="Pfam" id="PF00501"/>
    </source>
</evidence>
<dbReference type="GO" id="GO:0044550">
    <property type="term" value="P:secondary metabolite biosynthetic process"/>
    <property type="evidence" value="ECO:0007669"/>
    <property type="project" value="TreeGrafter"/>
</dbReference>
<dbReference type="InterPro" id="IPR020845">
    <property type="entry name" value="AMP-binding_CS"/>
</dbReference>
<dbReference type="PANTHER" id="PTHR43352">
    <property type="entry name" value="ACETYL-COA SYNTHETASE"/>
    <property type="match status" value="1"/>
</dbReference>
<dbReference type="GO" id="GO:0016405">
    <property type="term" value="F:CoA-ligase activity"/>
    <property type="evidence" value="ECO:0007669"/>
    <property type="project" value="InterPro"/>
</dbReference>
<dbReference type="RefSeq" id="WP_089272506.1">
    <property type="nucleotide sequence ID" value="NZ_FZOC01000002.1"/>
</dbReference>
<dbReference type="OrthoDB" id="9799237at2"/>
<dbReference type="Gene3D" id="3.30.300.30">
    <property type="match status" value="1"/>
</dbReference>
<dbReference type="InterPro" id="IPR000873">
    <property type="entry name" value="AMP-dep_synth/lig_dom"/>
</dbReference>
<dbReference type="Pfam" id="PF00501">
    <property type="entry name" value="AMP-binding"/>
    <property type="match status" value="1"/>
</dbReference>
<dbReference type="NCBIfam" id="TIGR02262">
    <property type="entry name" value="benz_CoA_lig"/>
    <property type="match status" value="1"/>
</dbReference>
<dbReference type="GO" id="GO:0016878">
    <property type="term" value="F:acid-thiol ligase activity"/>
    <property type="evidence" value="ECO:0007669"/>
    <property type="project" value="TreeGrafter"/>
</dbReference>
<dbReference type="InterPro" id="IPR045851">
    <property type="entry name" value="AMP-bd_C_sf"/>
</dbReference>
<dbReference type="Pfam" id="PF13193">
    <property type="entry name" value="AMP-binding_C"/>
    <property type="match status" value="1"/>
</dbReference>
<feature type="domain" description="AMP-dependent synthetase/ligase" evidence="2">
    <location>
        <begin position="13"/>
        <end position="365"/>
    </location>
</feature>
<reference evidence="4 5" key="1">
    <citation type="submission" date="2017-06" db="EMBL/GenBank/DDBJ databases">
        <authorList>
            <person name="Kim H.J."/>
            <person name="Triplett B.A."/>
        </authorList>
    </citation>
    <scope>NUCLEOTIDE SEQUENCE [LARGE SCALE GENOMIC DNA]</scope>
    <source>
        <strain evidence="4 5">DSM 13116</strain>
    </source>
</reference>
<accession>A0A238YYW9</accession>
<sequence>MATRPNIAAQLLDRNRTQHPDKAAYLCGDDVLTHQALAADAARFANLLRARGVRPGDRVVLCLPDSFGAVKAFLGAMLLSACPTPVHAQLSPDDLKFVLQDCEAAALIAPEDSPAMEVARTVPGLRLALPCSMDGPWGLSGFSSECDAEAPQPEAPGFMLYSSGSTGRPKGVPHAQEDLLEPTRGWATEILGVGPRDVLFSASKLSFAYGLICSVSLPLAAGATAVLLSEKPGPVELFTAIVRHRPTLFFCVPTLYAMLLRAYDPGQGDDLSSLRLCYSAGEALPEGLCREWTRATGLELLDGIGSTEAFNLFLSNRPGAVRCGASGTPVPGFTVRIVDDAGADAPDGVPGELLIQGPGICRAYWKRPDKTAETMLPDGWLRTGDVYVREDGVYSHRGRKDDMLKVGAHFVSPVQVEEALRTHPAVLDCAVAALAVDGLVRPCAHVVPRPGFAADPQLAQDILRHARGLLPPQQCPVRVRFLDELPKTPTGKVQRFRLRQP</sequence>
<keyword evidence="5" id="KW-1185">Reference proteome</keyword>
<organism evidence="4 5">
    <name type="scientific">Humidesulfovibrio mexicanus</name>
    <dbReference type="NCBI Taxonomy" id="147047"/>
    <lineage>
        <taxon>Bacteria</taxon>
        <taxon>Pseudomonadati</taxon>
        <taxon>Thermodesulfobacteriota</taxon>
        <taxon>Desulfovibrionia</taxon>
        <taxon>Desulfovibrionales</taxon>
        <taxon>Desulfovibrionaceae</taxon>
        <taxon>Humidesulfovibrio</taxon>
    </lineage>
</organism>
<protein>
    <submittedName>
        <fullName evidence="4">Benzoate-CoA ligase</fullName>
    </submittedName>
</protein>
<dbReference type="Proteomes" id="UP000198324">
    <property type="component" value="Unassembled WGS sequence"/>
</dbReference>
<dbReference type="SUPFAM" id="SSF56801">
    <property type="entry name" value="Acetyl-CoA synthetase-like"/>
    <property type="match status" value="1"/>
</dbReference>
<dbReference type="InterPro" id="IPR011957">
    <property type="entry name" value="Benz_CoA_lig"/>
</dbReference>
<dbReference type="Gene3D" id="3.40.50.12780">
    <property type="entry name" value="N-terminal domain of ligase-like"/>
    <property type="match status" value="1"/>
</dbReference>
<keyword evidence="1 4" id="KW-0436">Ligase</keyword>
<dbReference type="InterPro" id="IPR025110">
    <property type="entry name" value="AMP-bd_C"/>
</dbReference>
<dbReference type="PANTHER" id="PTHR43352:SF1">
    <property type="entry name" value="ANTHRANILATE--COA LIGASE"/>
    <property type="match status" value="1"/>
</dbReference>
<dbReference type="InterPro" id="IPR042099">
    <property type="entry name" value="ANL_N_sf"/>
</dbReference>
<dbReference type="GO" id="GO:0005524">
    <property type="term" value="F:ATP binding"/>
    <property type="evidence" value="ECO:0007669"/>
    <property type="project" value="InterPro"/>
</dbReference>
<dbReference type="PROSITE" id="PS00455">
    <property type="entry name" value="AMP_BINDING"/>
    <property type="match status" value="1"/>
</dbReference>
<dbReference type="AlphaFoldDB" id="A0A238YYW9"/>
<feature type="domain" description="AMP-binding enzyme C-terminal" evidence="3">
    <location>
        <begin position="415"/>
        <end position="492"/>
    </location>
</feature>